<comment type="similarity">
    <text evidence="1 2">Belongs to the phD/YefM antitoxin family.</text>
</comment>
<evidence type="ECO:0000256" key="1">
    <source>
        <dbReference type="ARBA" id="ARBA00009981"/>
    </source>
</evidence>
<dbReference type="InterPro" id="IPR051405">
    <property type="entry name" value="phD/YefM_antitoxin"/>
</dbReference>
<dbReference type="Pfam" id="PF02604">
    <property type="entry name" value="PhdYeFM_antitox"/>
    <property type="match status" value="1"/>
</dbReference>
<protein>
    <recommendedName>
        <fullName evidence="2">Antitoxin</fullName>
    </recommendedName>
</protein>
<reference evidence="3 4" key="1">
    <citation type="journal article" date="2013" name="Antonie Van Leeuwenhoek">
        <title>Dongia rigui sp. nov., isolated from freshwater of a large wetland in Korea.</title>
        <authorList>
            <person name="Baik K.S."/>
            <person name="Hwang Y.M."/>
            <person name="Choi J.S."/>
            <person name="Kwon J."/>
            <person name="Seong C.N."/>
        </authorList>
    </citation>
    <scope>NUCLEOTIDE SEQUENCE [LARGE SCALE GENOMIC DNA]</scope>
    <source>
        <strain evidence="3 4">04SU4-P</strain>
    </source>
</reference>
<dbReference type="InterPro" id="IPR036165">
    <property type="entry name" value="YefM-like_sf"/>
</dbReference>
<dbReference type="NCBIfam" id="TIGR01552">
    <property type="entry name" value="phd_fam"/>
    <property type="match status" value="1"/>
</dbReference>
<dbReference type="EMBL" id="JAXCLX010000001">
    <property type="protein sequence ID" value="MDY0871320.1"/>
    <property type="molecule type" value="Genomic_DNA"/>
</dbReference>
<name>A0ABU5DVJ4_9PROT</name>
<evidence type="ECO:0000313" key="3">
    <source>
        <dbReference type="EMBL" id="MDY0871320.1"/>
    </source>
</evidence>
<accession>A0ABU5DVJ4</accession>
<dbReference type="PANTHER" id="PTHR33713:SF11">
    <property type="entry name" value="PREVENT-HOST-DEATH FAMILY PROTEIN"/>
    <property type="match status" value="1"/>
</dbReference>
<sequence length="101" mass="10869">MKLSSQVKPISYLKANAAEVLDALAENQQPMIITQNGEAKAVLQDLASYEKTQETLALLKIIALGDAQIARGEIVPARQAIEALRTDLKSSAADTSKKNHP</sequence>
<proteinExistence type="inferred from homology"/>
<gene>
    <name evidence="3" type="ORF">SMD31_05285</name>
</gene>
<dbReference type="RefSeq" id="WP_320499751.1">
    <property type="nucleotide sequence ID" value="NZ_JAXCLX010000001.1"/>
</dbReference>
<comment type="caution">
    <text evidence="3">The sequence shown here is derived from an EMBL/GenBank/DDBJ whole genome shotgun (WGS) entry which is preliminary data.</text>
</comment>
<dbReference type="PANTHER" id="PTHR33713">
    <property type="entry name" value="ANTITOXIN YAFN-RELATED"/>
    <property type="match status" value="1"/>
</dbReference>
<evidence type="ECO:0000313" key="4">
    <source>
        <dbReference type="Proteomes" id="UP001271769"/>
    </source>
</evidence>
<evidence type="ECO:0000256" key="2">
    <source>
        <dbReference type="RuleBase" id="RU362080"/>
    </source>
</evidence>
<dbReference type="Proteomes" id="UP001271769">
    <property type="component" value="Unassembled WGS sequence"/>
</dbReference>
<dbReference type="SUPFAM" id="SSF143120">
    <property type="entry name" value="YefM-like"/>
    <property type="match status" value="1"/>
</dbReference>
<keyword evidence="4" id="KW-1185">Reference proteome</keyword>
<organism evidence="3 4">
    <name type="scientific">Dongia rigui</name>
    <dbReference type="NCBI Taxonomy" id="940149"/>
    <lineage>
        <taxon>Bacteria</taxon>
        <taxon>Pseudomonadati</taxon>
        <taxon>Pseudomonadota</taxon>
        <taxon>Alphaproteobacteria</taxon>
        <taxon>Rhodospirillales</taxon>
        <taxon>Dongiaceae</taxon>
        <taxon>Dongia</taxon>
    </lineage>
</organism>
<dbReference type="Gene3D" id="3.40.1620.10">
    <property type="entry name" value="YefM-like domain"/>
    <property type="match status" value="1"/>
</dbReference>
<comment type="function">
    <text evidence="2">Antitoxin component of a type II toxin-antitoxin (TA) system.</text>
</comment>
<dbReference type="InterPro" id="IPR006442">
    <property type="entry name" value="Antitoxin_Phd/YefM"/>
</dbReference>